<feature type="chain" id="PRO_5032673746" evidence="1">
    <location>
        <begin position="25"/>
        <end position="185"/>
    </location>
</feature>
<protein>
    <submittedName>
        <fullName evidence="2">Uncharacterized protein</fullName>
    </submittedName>
</protein>
<accession>A0A839A939</accession>
<dbReference type="RefSeq" id="WP_218931867.1">
    <property type="nucleotide sequence ID" value="NZ_JACAOA010000048.1"/>
</dbReference>
<evidence type="ECO:0000313" key="3">
    <source>
        <dbReference type="Proteomes" id="UP000571018"/>
    </source>
</evidence>
<evidence type="ECO:0000313" key="2">
    <source>
        <dbReference type="EMBL" id="MBA5730213.1"/>
    </source>
</evidence>
<dbReference type="AlphaFoldDB" id="A0A839A939"/>
<keyword evidence="1" id="KW-0732">Signal</keyword>
<name>A0A839A939_9LACT</name>
<gene>
    <name evidence="2" type="ORF">HW423_10510</name>
</gene>
<comment type="caution">
    <text evidence="2">The sequence shown here is derived from an EMBL/GenBank/DDBJ whole genome shotgun (WGS) entry which is preliminary data.</text>
</comment>
<dbReference type="EMBL" id="JACAOA010000048">
    <property type="protein sequence ID" value="MBA5730213.1"/>
    <property type="molecule type" value="Genomic_DNA"/>
</dbReference>
<organism evidence="2 3">
    <name type="scientific">Ruoffia halotolerans</name>
    <dbReference type="NCBI Taxonomy" id="2748684"/>
    <lineage>
        <taxon>Bacteria</taxon>
        <taxon>Bacillati</taxon>
        <taxon>Bacillota</taxon>
        <taxon>Bacilli</taxon>
        <taxon>Lactobacillales</taxon>
        <taxon>Aerococcaceae</taxon>
        <taxon>Ruoffia</taxon>
    </lineage>
</organism>
<reference evidence="2 3" key="1">
    <citation type="submission" date="2020-06" db="EMBL/GenBank/DDBJ databases">
        <title>Reclassification of Facklamia ignava, Facklamia soureckii and Facklami tabacinasalis as Falseniella iganva gen. nov., comb. nov., Hutsoniella ignava gen. nov., comb. nov., and Ruoffia tabacinasalis gen. nov., comb. nov and description of Ruoffia haltotolerans sp. nov., isolated from hypersaline Inland Sea of Qatar.</title>
        <authorList>
            <person name="Fotedar R."/>
            <person name="Sankaranarayanan K."/>
            <person name="Lawson P."/>
            <person name="Caldwell M."/>
            <person name="Zeyara A."/>
            <person name="Al Malki A."/>
            <person name="Ali M."/>
        </authorList>
    </citation>
    <scope>NUCLEOTIDE SEQUENCE [LARGE SCALE GENOMIC DNA]</scope>
    <source>
        <strain evidence="2 3">INB8</strain>
    </source>
</reference>
<proteinExistence type="predicted"/>
<dbReference type="Proteomes" id="UP000571018">
    <property type="component" value="Unassembled WGS sequence"/>
</dbReference>
<feature type="signal peptide" evidence="1">
    <location>
        <begin position="1"/>
        <end position="24"/>
    </location>
</feature>
<keyword evidence="3" id="KW-1185">Reference proteome</keyword>
<sequence>MKKILKYIILLVSLVSISSTSVSANDNQSYVSENEESPISHIVFNSSSVQLTINNEAPEAREVILLLANHMDNSALNQLDPNSEADDIQALQDELGVSFNAIEDQLDLENNPTVFNVIQQIQDASSGIYSSIDPMGNVVFTITNPEIVESDESIRIKLFNNDLIEFTRSDDNTIEYNSYEFVLEW</sequence>
<evidence type="ECO:0000256" key="1">
    <source>
        <dbReference type="SAM" id="SignalP"/>
    </source>
</evidence>